<dbReference type="InterPro" id="IPR004342">
    <property type="entry name" value="EXS_C"/>
</dbReference>
<comment type="subcellular location">
    <subcellularLocation>
        <location evidence="1">Membrane</location>
        <topology evidence="1">Multi-pass membrane protein</topology>
    </subcellularLocation>
</comment>
<proteinExistence type="predicted"/>
<dbReference type="GO" id="GO:0016036">
    <property type="term" value="P:cellular response to phosphate starvation"/>
    <property type="evidence" value="ECO:0007669"/>
    <property type="project" value="TreeGrafter"/>
</dbReference>
<keyword evidence="8" id="KW-1185">Reference proteome</keyword>
<gene>
    <name evidence="7" type="ORF">EJ08DRAFT_483032</name>
</gene>
<feature type="compositionally biased region" description="Basic and acidic residues" evidence="5">
    <location>
        <begin position="464"/>
        <end position="483"/>
    </location>
</feature>
<keyword evidence="2" id="KW-0812">Transmembrane</keyword>
<protein>
    <submittedName>
        <fullName evidence="7">EXS-domain-containing protein</fullName>
    </submittedName>
</protein>
<feature type="domain" description="EXS" evidence="6">
    <location>
        <begin position="49"/>
        <end position="243"/>
    </location>
</feature>
<evidence type="ECO:0000256" key="3">
    <source>
        <dbReference type="ARBA" id="ARBA00022989"/>
    </source>
</evidence>
<dbReference type="GO" id="GO:0006817">
    <property type="term" value="P:phosphate ion transport"/>
    <property type="evidence" value="ECO:0007669"/>
    <property type="project" value="TreeGrafter"/>
</dbReference>
<dbReference type="OrthoDB" id="9970435at2759"/>
<evidence type="ECO:0000313" key="7">
    <source>
        <dbReference type="EMBL" id="KAF2422181.1"/>
    </source>
</evidence>
<sequence length="483" mass="54202">MPILFFSGLYPVEFRDFFLGDMFCSQTFALGNVELFFCLYARGWDDLAMCNSSHSRLLGFFTTLPGIWRALQCVRRYNDSKNWYPHLANCGKYVCTILYYVTLSVWRLDKTSEKRALFIVFATLNGVYCTFWDLVNDWSLMDPTAPNMFLRDRLAFKHVWFYYLAILIDPILRFNWILYAIFLHDTQHSTVLSFAVALSEIFRRGIWTALRVENEHCTNVGRLIASRDVPLPYKLADYEPAATTAGVPTDEEEARHSVSPLISRIPSRAAASLQSATGRDQASPPARADGSETSTLRRRRMTESPVTRGLARMGSILHMAHAQDFERRKRPEAGEEKEESGDDESTDDEVDHAESEIAEDDVDAAMEGGDGAISEQDVEEEIEDLERLKTKPIEINSINLGGNSTGEGSRKAGKSPESYGRSPGDMGGRTPTPSMRDKGARTPTPSMRDMGRRTSRNVGGKSGDLSREGTVRRKPPKDGDVGE</sequence>
<dbReference type="PANTHER" id="PTHR10783">
    <property type="entry name" value="XENOTROPIC AND POLYTROPIC RETROVIRUS RECEPTOR 1-RELATED"/>
    <property type="match status" value="1"/>
</dbReference>
<name>A0A9P4TUJ5_9PEZI</name>
<dbReference type="Proteomes" id="UP000800235">
    <property type="component" value="Unassembled WGS sequence"/>
</dbReference>
<feature type="compositionally biased region" description="Acidic residues" evidence="5">
    <location>
        <begin position="335"/>
        <end position="364"/>
    </location>
</feature>
<evidence type="ECO:0000256" key="4">
    <source>
        <dbReference type="ARBA" id="ARBA00023136"/>
    </source>
</evidence>
<dbReference type="AlphaFoldDB" id="A0A9P4TUJ5"/>
<feature type="region of interest" description="Disordered" evidence="5">
    <location>
        <begin position="269"/>
        <end position="483"/>
    </location>
</feature>
<dbReference type="PROSITE" id="PS51380">
    <property type="entry name" value="EXS"/>
    <property type="match status" value="1"/>
</dbReference>
<feature type="compositionally biased region" description="Basic and acidic residues" evidence="5">
    <location>
        <begin position="321"/>
        <end position="334"/>
    </location>
</feature>
<evidence type="ECO:0000256" key="1">
    <source>
        <dbReference type="ARBA" id="ARBA00004141"/>
    </source>
</evidence>
<accession>A0A9P4TUJ5</accession>
<comment type="caution">
    <text evidence="7">The sequence shown here is derived from an EMBL/GenBank/DDBJ whole genome shotgun (WGS) entry which is preliminary data.</text>
</comment>
<evidence type="ECO:0000256" key="5">
    <source>
        <dbReference type="SAM" id="MobiDB-lite"/>
    </source>
</evidence>
<evidence type="ECO:0000259" key="6">
    <source>
        <dbReference type="PROSITE" id="PS51380"/>
    </source>
</evidence>
<reference evidence="7" key="1">
    <citation type="journal article" date="2020" name="Stud. Mycol.">
        <title>101 Dothideomycetes genomes: a test case for predicting lifestyles and emergence of pathogens.</title>
        <authorList>
            <person name="Haridas S."/>
            <person name="Albert R."/>
            <person name="Binder M."/>
            <person name="Bloem J."/>
            <person name="Labutti K."/>
            <person name="Salamov A."/>
            <person name="Andreopoulos B."/>
            <person name="Baker S."/>
            <person name="Barry K."/>
            <person name="Bills G."/>
            <person name="Bluhm B."/>
            <person name="Cannon C."/>
            <person name="Castanera R."/>
            <person name="Culley D."/>
            <person name="Daum C."/>
            <person name="Ezra D."/>
            <person name="Gonzalez J."/>
            <person name="Henrissat B."/>
            <person name="Kuo A."/>
            <person name="Liang C."/>
            <person name="Lipzen A."/>
            <person name="Lutzoni F."/>
            <person name="Magnuson J."/>
            <person name="Mondo S."/>
            <person name="Nolan M."/>
            <person name="Ohm R."/>
            <person name="Pangilinan J."/>
            <person name="Park H.-J."/>
            <person name="Ramirez L."/>
            <person name="Alfaro M."/>
            <person name="Sun H."/>
            <person name="Tritt A."/>
            <person name="Yoshinaga Y."/>
            <person name="Zwiers L.-H."/>
            <person name="Turgeon B."/>
            <person name="Goodwin S."/>
            <person name="Spatafora J."/>
            <person name="Crous P."/>
            <person name="Grigoriev I."/>
        </authorList>
    </citation>
    <scope>NUCLEOTIDE SEQUENCE</scope>
    <source>
        <strain evidence="7">CBS 130266</strain>
    </source>
</reference>
<keyword evidence="4" id="KW-0472">Membrane</keyword>
<keyword evidence="3" id="KW-1133">Transmembrane helix</keyword>
<organism evidence="7 8">
    <name type="scientific">Tothia fuscella</name>
    <dbReference type="NCBI Taxonomy" id="1048955"/>
    <lineage>
        <taxon>Eukaryota</taxon>
        <taxon>Fungi</taxon>
        <taxon>Dikarya</taxon>
        <taxon>Ascomycota</taxon>
        <taxon>Pezizomycotina</taxon>
        <taxon>Dothideomycetes</taxon>
        <taxon>Pleosporomycetidae</taxon>
        <taxon>Venturiales</taxon>
        <taxon>Cylindrosympodiaceae</taxon>
        <taxon>Tothia</taxon>
    </lineage>
</organism>
<dbReference type="EMBL" id="MU007092">
    <property type="protein sequence ID" value="KAF2422181.1"/>
    <property type="molecule type" value="Genomic_DNA"/>
</dbReference>
<dbReference type="GO" id="GO:0005886">
    <property type="term" value="C:plasma membrane"/>
    <property type="evidence" value="ECO:0007669"/>
    <property type="project" value="TreeGrafter"/>
</dbReference>
<dbReference type="GO" id="GO:0005794">
    <property type="term" value="C:Golgi apparatus"/>
    <property type="evidence" value="ECO:0007669"/>
    <property type="project" value="TreeGrafter"/>
</dbReference>
<dbReference type="Pfam" id="PF03124">
    <property type="entry name" value="EXS"/>
    <property type="match status" value="1"/>
</dbReference>
<evidence type="ECO:0000313" key="8">
    <source>
        <dbReference type="Proteomes" id="UP000800235"/>
    </source>
</evidence>
<evidence type="ECO:0000256" key="2">
    <source>
        <dbReference type="ARBA" id="ARBA00022692"/>
    </source>
</evidence>
<dbReference type="PANTHER" id="PTHR10783:SF103">
    <property type="entry name" value="SOLUTE CARRIER FAMILY 53 MEMBER 1"/>
    <property type="match status" value="1"/>
</dbReference>
<dbReference type="GO" id="GO:0000822">
    <property type="term" value="F:inositol hexakisphosphate binding"/>
    <property type="evidence" value="ECO:0007669"/>
    <property type="project" value="TreeGrafter"/>
</dbReference>